<name>A0A7S4KRW4_GUITH</name>
<accession>A0A7S4KRW4</accession>
<evidence type="ECO:0000256" key="1">
    <source>
        <dbReference type="SAM" id="MobiDB-lite"/>
    </source>
</evidence>
<reference evidence="2" key="1">
    <citation type="submission" date="2021-01" db="EMBL/GenBank/DDBJ databases">
        <authorList>
            <person name="Corre E."/>
            <person name="Pelletier E."/>
            <person name="Niang G."/>
            <person name="Scheremetjew M."/>
            <person name="Finn R."/>
            <person name="Kale V."/>
            <person name="Holt S."/>
            <person name="Cochrane G."/>
            <person name="Meng A."/>
            <person name="Brown T."/>
            <person name="Cohen L."/>
        </authorList>
    </citation>
    <scope>NUCLEOTIDE SEQUENCE</scope>
    <source>
        <strain evidence="2">CCMP 2712</strain>
    </source>
</reference>
<proteinExistence type="predicted"/>
<gene>
    <name evidence="2" type="ORF">GTHE00462_LOCUS17338</name>
</gene>
<evidence type="ECO:0000313" key="2">
    <source>
        <dbReference type="EMBL" id="CAE2303620.1"/>
    </source>
</evidence>
<dbReference type="EMBL" id="HBKN01022112">
    <property type="protein sequence ID" value="CAE2303620.1"/>
    <property type="molecule type" value="Transcribed_RNA"/>
</dbReference>
<feature type="region of interest" description="Disordered" evidence="1">
    <location>
        <begin position="54"/>
        <end position="89"/>
    </location>
</feature>
<sequence>MQHIKQMCKCRKKCSRTFHWTLYSRTHFSNAIRLKASNTCNVQVLDELSLRISDSQASQDQSTTPQQMEATQKQEAGKKRGDESFAMGTSACNTRSIIFSVKHRTH</sequence>
<organism evidence="2">
    <name type="scientific">Guillardia theta</name>
    <name type="common">Cryptophyte</name>
    <name type="synonym">Cryptomonas phi</name>
    <dbReference type="NCBI Taxonomy" id="55529"/>
    <lineage>
        <taxon>Eukaryota</taxon>
        <taxon>Cryptophyceae</taxon>
        <taxon>Pyrenomonadales</taxon>
        <taxon>Geminigeraceae</taxon>
        <taxon>Guillardia</taxon>
    </lineage>
</organism>
<dbReference type="AlphaFoldDB" id="A0A7S4KRW4"/>
<feature type="compositionally biased region" description="Low complexity" evidence="1">
    <location>
        <begin position="54"/>
        <end position="67"/>
    </location>
</feature>
<protein>
    <submittedName>
        <fullName evidence="2">Uncharacterized protein</fullName>
    </submittedName>
</protein>